<evidence type="ECO:0000313" key="2">
    <source>
        <dbReference type="EMBL" id="WCZ38890.1"/>
    </source>
</evidence>
<keyword evidence="3" id="KW-1185">Reference proteome</keyword>
<reference evidence="2 3" key="1">
    <citation type="submission" date="2020-10" db="EMBL/GenBank/DDBJ databases">
        <title>Complete genome sequence of Corynebacterium jeddahense DSM 45997, type strain of Corynebacterium jeddahense.</title>
        <authorList>
            <person name="Busche T."/>
            <person name="Kalinowski J."/>
            <person name="Ruckert C."/>
        </authorList>
    </citation>
    <scope>NUCLEOTIDE SEQUENCE [LARGE SCALE GENOMIC DNA]</scope>
    <source>
        <strain evidence="2 3">DSM 45997</strain>
    </source>
</reference>
<dbReference type="PANTHER" id="PTHR43667">
    <property type="entry name" value="CYCLOPROPANE-FATTY-ACYL-PHOSPHOLIPID SYNTHASE"/>
    <property type="match status" value="1"/>
</dbReference>
<dbReference type="EMBL" id="CP063194">
    <property type="protein sequence ID" value="WCZ38890.1"/>
    <property type="molecule type" value="Genomic_DNA"/>
</dbReference>
<sequence length="405" mass="43346">MKRAEAGFARACAKAGLSLDGPERDLTVERSELFARIAASGWVGLAEGYMAREWETGSSQQLVDVLTALIRADYRPRAPRVVAQKRAEGGELPPDLVALFSGDGMSAFQGHFATGVATTERLREKSHTPGAGKGGEPAHHFVDATSIGAPLASDRPDLGDAQRRSAEMLLAAVGVGPGAHVLEYPCQGGALAMQANAAGATVDAAVRDELSRRAVLERFVVGGVDASIRLDVAAGGAAEFARQRAGVYDAVVSMEVLEALPVAGQVRYLEAVDVLLAPAGRAGLQTVVRTDAFSATADRALDSLRAYVWPGLHYAAPEELARAVDRSTNLRIVERTSAPEHLGASLRLQRMVFDSHLREAAADGYDAVFRRLWTWQFALREALARLGMIDVSQMVLARRSRRGRR</sequence>
<dbReference type="InterPro" id="IPR029063">
    <property type="entry name" value="SAM-dependent_MTases_sf"/>
</dbReference>
<proteinExistence type="predicted"/>
<evidence type="ECO:0000313" key="3">
    <source>
        <dbReference type="Proteomes" id="UP001218071"/>
    </source>
</evidence>
<protein>
    <submittedName>
        <fullName evidence="2">Cyclopropane fatty acyl phospholipid synthase</fullName>
    </submittedName>
</protein>
<feature type="region of interest" description="Disordered" evidence="1">
    <location>
        <begin position="121"/>
        <end position="140"/>
    </location>
</feature>
<dbReference type="Gene3D" id="3.40.50.150">
    <property type="entry name" value="Vaccinia Virus protein VP39"/>
    <property type="match status" value="1"/>
</dbReference>
<organism evidence="2 3">
    <name type="scientific">Corynebacterium jeddahense</name>
    <dbReference type="NCBI Taxonomy" id="1414719"/>
    <lineage>
        <taxon>Bacteria</taxon>
        <taxon>Bacillati</taxon>
        <taxon>Actinomycetota</taxon>
        <taxon>Actinomycetes</taxon>
        <taxon>Mycobacteriales</taxon>
        <taxon>Corynebacteriaceae</taxon>
        <taxon>Corynebacterium</taxon>
    </lineage>
</organism>
<dbReference type="Proteomes" id="UP001218071">
    <property type="component" value="Chromosome"/>
</dbReference>
<accession>A0ABY7UJH3</accession>
<name>A0ABY7UJH3_9CORY</name>
<evidence type="ECO:0000256" key="1">
    <source>
        <dbReference type="SAM" id="MobiDB-lite"/>
    </source>
</evidence>
<dbReference type="InterPro" id="IPR050723">
    <property type="entry name" value="CFA/CMAS"/>
</dbReference>
<dbReference type="Pfam" id="PF02353">
    <property type="entry name" value="CMAS"/>
    <property type="match status" value="1"/>
</dbReference>
<gene>
    <name evidence="2" type="ORF">CJEDD_06440</name>
</gene>
<dbReference type="PANTHER" id="PTHR43667:SF2">
    <property type="entry name" value="FATTY ACID C-METHYL TRANSFERASE"/>
    <property type="match status" value="1"/>
</dbReference>
<dbReference type="SUPFAM" id="SSF53335">
    <property type="entry name" value="S-adenosyl-L-methionine-dependent methyltransferases"/>
    <property type="match status" value="1"/>
</dbReference>